<keyword evidence="1" id="KW-0472">Membrane</keyword>
<keyword evidence="1" id="KW-1133">Transmembrane helix</keyword>
<keyword evidence="1" id="KW-0812">Transmembrane</keyword>
<dbReference type="RefSeq" id="XP_060363823.1">
    <property type="nucleotide sequence ID" value="XM_060508500.1"/>
</dbReference>
<evidence type="ECO:0000256" key="2">
    <source>
        <dbReference type="SAM" id="SignalP"/>
    </source>
</evidence>
<protein>
    <submittedName>
        <fullName evidence="3">Uncharacterized protein</fullName>
    </submittedName>
</protein>
<proteinExistence type="predicted"/>
<dbReference type="AlphaFoldDB" id="A0AAD8UID1"/>
<keyword evidence="4" id="KW-1185">Reference proteome</keyword>
<feature type="signal peptide" evidence="2">
    <location>
        <begin position="1"/>
        <end position="18"/>
    </location>
</feature>
<evidence type="ECO:0000313" key="3">
    <source>
        <dbReference type="EMBL" id="KAK1723768.1"/>
    </source>
</evidence>
<keyword evidence="2" id="KW-0732">Signal</keyword>
<reference evidence="3" key="1">
    <citation type="submission" date="2021-12" db="EMBL/GenBank/DDBJ databases">
        <title>Comparative genomics, transcriptomics and evolutionary studies reveal genomic signatures of adaptation to plant cell wall in hemibiotrophic fungi.</title>
        <authorList>
            <consortium name="DOE Joint Genome Institute"/>
            <person name="Baroncelli R."/>
            <person name="Diaz J.F."/>
            <person name="Benocci T."/>
            <person name="Peng M."/>
            <person name="Battaglia E."/>
            <person name="Haridas S."/>
            <person name="Andreopoulos W."/>
            <person name="Labutti K."/>
            <person name="Pangilinan J."/>
            <person name="Floch G.L."/>
            <person name="Makela M.R."/>
            <person name="Henrissat B."/>
            <person name="Grigoriev I.V."/>
            <person name="Crouch J.A."/>
            <person name="De Vries R.P."/>
            <person name="Sukno S.A."/>
            <person name="Thon M.R."/>
        </authorList>
    </citation>
    <scope>NUCLEOTIDE SEQUENCE</scope>
    <source>
        <strain evidence="3">CBS 112980</strain>
    </source>
</reference>
<organism evidence="3 4">
    <name type="scientific">Glomerella acutata</name>
    <name type="common">Colletotrichum acutatum</name>
    <dbReference type="NCBI Taxonomy" id="27357"/>
    <lineage>
        <taxon>Eukaryota</taxon>
        <taxon>Fungi</taxon>
        <taxon>Dikarya</taxon>
        <taxon>Ascomycota</taxon>
        <taxon>Pezizomycotina</taxon>
        <taxon>Sordariomycetes</taxon>
        <taxon>Hypocreomycetidae</taxon>
        <taxon>Glomerellales</taxon>
        <taxon>Glomerellaceae</taxon>
        <taxon>Colletotrichum</taxon>
        <taxon>Colletotrichum acutatum species complex</taxon>
    </lineage>
</organism>
<sequence>MVVVRAVVGVVAVVDVVAVDVQAIVRHIAAVDGIIISCLRQRDFLLLLGRGRDHLGPQLLVSVGEVAVFSAIGAAALEEVAAGGPFIPWSAVGLLSLEGLLVLAIVVVFHCEWHEWCARGEQERKTGQATG</sequence>
<dbReference type="Proteomes" id="UP001244207">
    <property type="component" value="Unassembled WGS sequence"/>
</dbReference>
<accession>A0AAD8UID1</accession>
<comment type="caution">
    <text evidence="3">The sequence shown here is derived from an EMBL/GenBank/DDBJ whole genome shotgun (WGS) entry which is preliminary data.</text>
</comment>
<dbReference type="EMBL" id="JAHMHS010000061">
    <property type="protein sequence ID" value="KAK1723768.1"/>
    <property type="molecule type" value="Genomic_DNA"/>
</dbReference>
<dbReference type="GeneID" id="85392399"/>
<name>A0AAD8UID1_GLOAC</name>
<feature type="transmembrane region" description="Helical" evidence="1">
    <location>
        <begin position="89"/>
        <end position="109"/>
    </location>
</feature>
<evidence type="ECO:0000313" key="4">
    <source>
        <dbReference type="Proteomes" id="UP001244207"/>
    </source>
</evidence>
<feature type="chain" id="PRO_5042150555" evidence="2">
    <location>
        <begin position="19"/>
        <end position="131"/>
    </location>
</feature>
<gene>
    <name evidence="3" type="ORF">BDZ83DRAFT_625612</name>
</gene>
<feature type="non-terminal residue" evidence="3">
    <location>
        <position position="131"/>
    </location>
</feature>
<feature type="transmembrane region" description="Helical" evidence="1">
    <location>
        <begin position="59"/>
        <end position="77"/>
    </location>
</feature>
<evidence type="ECO:0000256" key="1">
    <source>
        <dbReference type="SAM" id="Phobius"/>
    </source>
</evidence>